<organism evidence="2 3">
    <name type="scientific">Nocardia transvalensis</name>
    <dbReference type="NCBI Taxonomy" id="37333"/>
    <lineage>
        <taxon>Bacteria</taxon>
        <taxon>Bacillati</taxon>
        <taxon>Actinomycetota</taxon>
        <taxon>Actinomycetes</taxon>
        <taxon>Mycobacteriales</taxon>
        <taxon>Nocardiaceae</taxon>
        <taxon>Nocardia</taxon>
    </lineage>
</organism>
<protein>
    <submittedName>
        <fullName evidence="2">Uncharacterized protein</fullName>
    </submittedName>
</protein>
<dbReference type="Proteomes" id="UP000540412">
    <property type="component" value="Unassembled WGS sequence"/>
</dbReference>
<proteinExistence type="predicted"/>
<feature type="transmembrane region" description="Helical" evidence="1">
    <location>
        <begin position="73"/>
        <end position="90"/>
    </location>
</feature>
<name>A0A7W9PFI3_9NOCA</name>
<evidence type="ECO:0000313" key="3">
    <source>
        <dbReference type="Proteomes" id="UP000540412"/>
    </source>
</evidence>
<feature type="transmembrane region" description="Helical" evidence="1">
    <location>
        <begin position="102"/>
        <end position="125"/>
    </location>
</feature>
<keyword evidence="1" id="KW-0472">Membrane</keyword>
<feature type="transmembrane region" description="Helical" evidence="1">
    <location>
        <begin position="182"/>
        <end position="203"/>
    </location>
</feature>
<feature type="transmembrane region" description="Helical" evidence="1">
    <location>
        <begin position="22"/>
        <end position="45"/>
    </location>
</feature>
<evidence type="ECO:0000256" key="1">
    <source>
        <dbReference type="SAM" id="Phobius"/>
    </source>
</evidence>
<dbReference type="EMBL" id="JACHIT010000001">
    <property type="protein sequence ID" value="MBB5915202.1"/>
    <property type="molecule type" value="Genomic_DNA"/>
</dbReference>
<feature type="transmembrane region" description="Helical" evidence="1">
    <location>
        <begin position="145"/>
        <end position="170"/>
    </location>
</feature>
<dbReference type="AlphaFoldDB" id="A0A7W9PFI3"/>
<accession>A0A7W9PFI3</accession>
<keyword evidence="1" id="KW-1133">Transmembrane helix</keyword>
<keyword evidence="3" id="KW-1185">Reference proteome</keyword>
<evidence type="ECO:0000313" key="2">
    <source>
        <dbReference type="EMBL" id="MBB5915202.1"/>
    </source>
</evidence>
<gene>
    <name evidence="2" type="ORF">BJY24_004069</name>
</gene>
<keyword evidence="1" id="KW-0812">Transmembrane</keyword>
<feature type="transmembrane region" description="Helical" evidence="1">
    <location>
        <begin position="215"/>
        <end position="233"/>
    </location>
</feature>
<sequence length="248" mass="27367">MQVLTEDDEERAADTNLRAQQAILWSTPVVGLALLALFVTFPGFVPPMSPTMTAAEVARFYADNTPLMRFSQVGFNLCGVMIVPFFVLILGQMLRMRGQSRIFAFSYLTAIVAGVTLFALSNIFFAVAAFRPDRDPELTQTLNDMAWIIFIAPIGMVVAQFVLLALAVYYDDPVRPVFPKWVAPYSLLTAVAMVPSAGASVFRDGPLAWDGFLSFWLRNGAFALFVGVMFVVVRAAMRRQAREETAAS</sequence>
<reference evidence="2 3" key="1">
    <citation type="submission" date="2020-08" db="EMBL/GenBank/DDBJ databases">
        <title>Sequencing the genomes of 1000 actinobacteria strains.</title>
        <authorList>
            <person name="Klenk H.-P."/>
        </authorList>
    </citation>
    <scope>NUCLEOTIDE SEQUENCE [LARGE SCALE GENOMIC DNA]</scope>
    <source>
        <strain evidence="2 3">DSM 43582</strain>
    </source>
</reference>
<comment type="caution">
    <text evidence="2">The sequence shown here is derived from an EMBL/GenBank/DDBJ whole genome shotgun (WGS) entry which is preliminary data.</text>
</comment>
<dbReference type="RefSeq" id="WP_040746934.1">
    <property type="nucleotide sequence ID" value="NZ_JACHIT010000001.1"/>
</dbReference>